<dbReference type="Gene3D" id="3.40.50.360">
    <property type="match status" value="1"/>
</dbReference>
<accession>A0A369AQQ7</accession>
<comment type="caution">
    <text evidence="8">The sequence shown here is derived from an EMBL/GenBank/DDBJ whole genome shotgun (WGS) entry which is preliminary data.</text>
</comment>
<dbReference type="GO" id="GO:0016652">
    <property type="term" value="F:oxidoreductase activity, acting on NAD(P)H as acceptor"/>
    <property type="evidence" value="ECO:0007669"/>
    <property type="project" value="UniProtKB-UniRule"/>
</dbReference>
<dbReference type="InterPro" id="IPR050104">
    <property type="entry name" value="FMN-dep_NADH:Q_OxRdtase_AzoR1"/>
</dbReference>
<name>A0A369AQQ7_9ENTE</name>
<keyword evidence="4 6" id="KW-0520">NAD</keyword>
<evidence type="ECO:0000256" key="6">
    <source>
        <dbReference type="HAMAP-Rule" id="MF_01216"/>
    </source>
</evidence>
<evidence type="ECO:0000313" key="11">
    <source>
        <dbReference type="Proteomes" id="UP000521358"/>
    </source>
</evidence>
<keyword evidence="10" id="KW-1185">Reference proteome</keyword>
<dbReference type="EMBL" id="JAAVMB010000022">
    <property type="protein sequence ID" value="NKC69179.1"/>
    <property type="molecule type" value="Genomic_DNA"/>
</dbReference>
<keyword evidence="2 6" id="KW-0288">FMN</keyword>
<feature type="binding site" evidence="6">
    <location>
        <begin position="143"/>
        <end position="146"/>
    </location>
    <ligand>
        <name>FMN</name>
        <dbReference type="ChEBI" id="CHEBI:58210"/>
    </ligand>
</feature>
<dbReference type="Proteomes" id="UP000288197">
    <property type="component" value="Unassembled WGS sequence"/>
</dbReference>
<feature type="domain" description="Flavodoxin-like fold" evidence="7">
    <location>
        <begin position="3"/>
        <end position="198"/>
    </location>
</feature>
<comment type="cofactor">
    <cofactor evidence="6">
        <name>FMN</name>
        <dbReference type="ChEBI" id="CHEBI:58210"/>
    </cofactor>
    <text evidence="6">Binds 1 FMN per subunit.</text>
</comment>
<dbReference type="Proteomes" id="UP000521358">
    <property type="component" value="Unassembled WGS sequence"/>
</dbReference>
<evidence type="ECO:0000256" key="3">
    <source>
        <dbReference type="ARBA" id="ARBA00023002"/>
    </source>
</evidence>
<keyword evidence="3 6" id="KW-0560">Oxidoreductase</keyword>
<sequence>MTNLLVVQAHPLSAEKSRSVATQEAFIASYKKNNPTDTVTVLDIYKEDVPEIDAHLFETWATAAGQNELSAEQLATLTRFNELTEQFLAHDKIVVTNPLWNLNIPSRLKSWIDTIVVKGKTFTYTETGPLGLVPEKKLLHIQSNGGSFSGNEPGSQYLETIFNFMGVTDIEHIFIEGVDHYPEKAEEIIAEAHKKAEHLAETF</sequence>
<evidence type="ECO:0000259" key="7">
    <source>
        <dbReference type="Pfam" id="PF02525"/>
    </source>
</evidence>
<dbReference type="HAMAP" id="MF_01216">
    <property type="entry name" value="Azoreductase_type1"/>
    <property type="match status" value="1"/>
</dbReference>
<evidence type="ECO:0000256" key="1">
    <source>
        <dbReference type="ARBA" id="ARBA00022630"/>
    </source>
</evidence>
<gene>
    <name evidence="6" type="primary">azoR</name>
    <name evidence="9" type="ORF">CBF32_11130</name>
    <name evidence="8" type="ORF">HED35_13860</name>
</gene>
<dbReference type="GeneID" id="63147217"/>
<evidence type="ECO:0000256" key="4">
    <source>
        <dbReference type="ARBA" id="ARBA00023027"/>
    </source>
</evidence>
<comment type="caution">
    <text evidence="6">Lacks conserved residue(s) required for the propagation of feature annotation.</text>
</comment>
<dbReference type="EMBL" id="NGJX01000013">
    <property type="protein sequence ID" value="RST99919.1"/>
    <property type="molecule type" value="Genomic_DNA"/>
</dbReference>
<dbReference type="PANTHER" id="PTHR43741:SF7">
    <property type="entry name" value="FMN-DEPENDENT NADH:QUINONE OXIDOREDUCTASE"/>
    <property type="match status" value="1"/>
</dbReference>
<dbReference type="SUPFAM" id="SSF52218">
    <property type="entry name" value="Flavoproteins"/>
    <property type="match status" value="1"/>
</dbReference>
<proteinExistence type="inferred from homology"/>
<comment type="catalytic activity">
    <reaction evidence="5">
        <text>N,N-dimethyl-1,4-phenylenediamine + anthranilate + 2 NAD(+) = 2-(4-dimethylaminophenyl)diazenylbenzoate + 2 NADH + 2 H(+)</text>
        <dbReference type="Rhea" id="RHEA:55872"/>
        <dbReference type="ChEBI" id="CHEBI:15378"/>
        <dbReference type="ChEBI" id="CHEBI:15783"/>
        <dbReference type="ChEBI" id="CHEBI:16567"/>
        <dbReference type="ChEBI" id="CHEBI:57540"/>
        <dbReference type="ChEBI" id="CHEBI:57945"/>
        <dbReference type="ChEBI" id="CHEBI:71579"/>
        <dbReference type="EC" id="1.7.1.17"/>
    </reaction>
    <physiologicalReaction direction="right-to-left" evidence="5">
        <dbReference type="Rhea" id="RHEA:55874"/>
    </physiologicalReaction>
</comment>
<organism evidence="8 11">
    <name type="scientific">Vagococcus fluvialis</name>
    <dbReference type="NCBI Taxonomy" id="2738"/>
    <lineage>
        <taxon>Bacteria</taxon>
        <taxon>Bacillati</taxon>
        <taxon>Bacillota</taxon>
        <taxon>Bacilli</taxon>
        <taxon>Lactobacillales</taxon>
        <taxon>Enterococcaceae</taxon>
        <taxon>Vagococcus</taxon>
    </lineage>
</organism>
<evidence type="ECO:0000256" key="5">
    <source>
        <dbReference type="ARBA" id="ARBA00048542"/>
    </source>
</evidence>
<comment type="function">
    <text evidence="6">Also exhibits azoreductase activity. Catalyzes the reductive cleavage of the azo bond in aromatic azo compounds to the corresponding amines.</text>
</comment>
<reference evidence="9 10" key="1">
    <citation type="submission" date="2017-05" db="EMBL/GenBank/DDBJ databases">
        <title>Vagococcus spp. assemblies.</title>
        <authorList>
            <person name="Gulvik C.A."/>
        </authorList>
    </citation>
    <scope>NUCLEOTIDE SEQUENCE [LARGE SCALE GENOMIC DNA]</scope>
    <source>
        <strain evidence="9 10">NCFB 2497</strain>
    </source>
</reference>
<dbReference type="Pfam" id="PF02525">
    <property type="entry name" value="Flavodoxin_2"/>
    <property type="match status" value="1"/>
</dbReference>
<dbReference type="AlphaFoldDB" id="A0A369AQQ7"/>
<dbReference type="PANTHER" id="PTHR43741">
    <property type="entry name" value="FMN-DEPENDENT NADH-AZOREDUCTASE 1"/>
    <property type="match status" value="1"/>
</dbReference>
<dbReference type="GO" id="GO:0016655">
    <property type="term" value="F:oxidoreductase activity, acting on NAD(P)H, quinone or similar compound as acceptor"/>
    <property type="evidence" value="ECO:0007669"/>
    <property type="project" value="InterPro"/>
</dbReference>
<dbReference type="RefSeq" id="WP_114290292.1">
    <property type="nucleotide sequence ID" value="NZ_CP081459.1"/>
</dbReference>
<evidence type="ECO:0000256" key="2">
    <source>
        <dbReference type="ARBA" id="ARBA00022643"/>
    </source>
</evidence>
<dbReference type="GO" id="GO:0009055">
    <property type="term" value="F:electron transfer activity"/>
    <property type="evidence" value="ECO:0007669"/>
    <property type="project" value="UniProtKB-UniRule"/>
</dbReference>
<dbReference type="EC" id="1.7.1.17" evidence="6"/>
<comment type="function">
    <text evidence="6">Quinone reductase that provides resistance to thiol-specific stress caused by electrophilic quinones.</text>
</comment>
<dbReference type="InterPro" id="IPR023048">
    <property type="entry name" value="NADH:quinone_OxRdtase_FMN_depd"/>
</dbReference>
<keyword evidence="1 6" id="KW-0285">Flavoprotein</keyword>
<dbReference type="EC" id="1.6.5.-" evidence="6"/>
<comment type="catalytic activity">
    <reaction evidence="6">
        <text>2 a quinone + NADH + H(+) = 2 a 1,4-benzosemiquinone + NAD(+)</text>
        <dbReference type="Rhea" id="RHEA:65952"/>
        <dbReference type="ChEBI" id="CHEBI:15378"/>
        <dbReference type="ChEBI" id="CHEBI:57540"/>
        <dbReference type="ChEBI" id="CHEBI:57945"/>
        <dbReference type="ChEBI" id="CHEBI:132124"/>
        <dbReference type="ChEBI" id="CHEBI:134225"/>
    </reaction>
</comment>
<evidence type="ECO:0000313" key="9">
    <source>
        <dbReference type="EMBL" id="RST99919.1"/>
    </source>
</evidence>
<comment type="similarity">
    <text evidence="6">Belongs to the azoreductase type 1 family.</text>
</comment>
<dbReference type="InterPro" id="IPR003680">
    <property type="entry name" value="Flavodoxin_fold"/>
</dbReference>
<reference evidence="8 11" key="2">
    <citation type="submission" date="2020-03" db="EMBL/GenBank/DDBJ databases">
        <title>Bacterial samples isolated from urine from healthy bovine heifers (Gyr breed).</title>
        <authorList>
            <person name="Giannattasio-Ferraz S."/>
            <person name="Maskeri L."/>
            <person name="Penido A."/>
            <person name="Barbosa-Stancioli E.F."/>
            <person name="Putonti C."/>
        </authorList>
    </citation>
    <scope>NUCLEOTIDE SEQUENCE [LARGE SCALE GENOMIC DNA]</scope>
    <source>
        <strain evidence="8 11">UFMG-H7</strain>
    </source>
</reference>
<dbReference type="InterPro" id="IPR029039">
    <property type="entry name" value="Flavoprotein-like_sf"/>
</dbReference>
<feature type="binding site" evidence="6">
    <location>
        <begin position="17"/>
        <end position="19"/>
    </location>
    <ligand>
        <name>FMN</name>
        <dbReference type="ChEBI" id="CHEBI:58210"/>
    </ligand>
</feature>
<evidence type="ECO:0000313" key="8">
    <source>
        <dbReference type="EMBL" id="NKC69179.1"/>
    </source>
</evidence>
<comment type="subunit">
    <text evidence="6">Homodimer.</text>
</comment>
<dbReference type="GO" id="GO:0010181">
    <property type="term" value="F:FMN binding"/>
    <property type="evidence" value="ECO:0007669"/>
    <property type="project" value="UniProtKB-UniRule"/>
</dbReference>
<dbReference type="OrthoDB" id="9805013at2"/>
<evidence type="ECO:0000313" key="10">
    <source>
        <dbReference type="Proteomes" id="UP000288197"/>
    </source>
</evidence>
<protein>
    <recommendedName>
        <fullName evidence="6">FMN dependent NADH:quinone oxidoreductase</fullName>
        <ecNumber evidence="6">1.6.5.-</ecNumber>
    </recommendedName>
    <alternativeName>
        <fullName evidence="6">Azo-dye reductase</fullName>
    </alternativeName>
    <alternativeName>
        <fullName evidence="6">FMN-dependent NADH-azo compound oxidoreductase</fullName>
    </alternativeName>
    <alternativeName>
        <fullName evidence="6">FMN-dependent NADH-azoreductase</fullName>
        <ecNumber evidence="6">1.7.1.17</ecNumber>
    </alternativeName>
</protein>